<evidence type="ECO:0000313" key="1">
    <source>
        <dbReference type="EMBL" id="EFX92627.1"/>
    </source>
</evidence>
<dbReference type="AlphaFoldDB" id="E8KEQ2"/>
<evidence type="ECO:0000313" key="2">
    <source>
        <dbReference type="Proteomes" id="UP000005467"/>
    </source>
</evidence>
<protein>
    <submittedName>
        <fullName evidence="1">Uncharacterized protein</fullName>
    </submittedName>
</protein>
<comment type="caution">
    <text evidence="1">The sequence shown here is derived from an EMBL/GenBank/DDBJ whole genome shotgun (WGS) entry which is preliminary data.</text>
</comment>
<proteinExistence type="predicted"/>
<dbReference type="Proteomes" id="UP000005467">
    <property type="component" value="Unassembled WGS sequence"/>
</dbReference>
<organism evidence="1 2">
    <name type="scientific">Actinobacillus ureae ATCC 25976</name>
    <dbReference type="NCBI Taxonomy" id="887324"/>
    <lineage>
        <taxon>Bacteria</taxon>
        <taxon>Pseudomonadati</taxon>
        <taxon>Pseudomonadota</taxon>
        <taxon>Gammaproteobacteria</taxon>
        <taxon>Pasteurellales</taxon>
        <taxon>Pasteurellaceae</taxon>
        <taxon>Actinobacillus</taxon>
    </lineage>
</organism>
<accession>E8KEQ2</accession>
<gene>
    <name evidence="1" type="ORF">HMPREF0027_0319</name>
</gene>
<dbReference type="HOGENOM" id="CLU_2821465_0_0_6"/>
<reference evidence="1 2" key="1">
    <citation type="submission" date="2011-01" db="EMBL/GenBank/DDBJ databases">
        <authorList>
            <person name="Muzny D."/>
            <person name="Qin X."/>
            <person name="Deng J."/>
            <person name="Jiang H."/>
            <person name="Liu Y."/>
            <person name="Qu J."/>
            <person name="Song X.-Z."/>
            <person name="Zhang L."/>
            <person name="Thornton R."/>
            <person name="Coyle M."/>
            <person name="Francisco L."/>
            <person name="Jackson L."/>
            <person name="Javaid M."/>
            <person name="Korchina V."/>
            <person name="Kovar C."/>
            <person name="Mata R."/>
            <person name="Mathew T."/>
            <person name="Ngo R."/>
            <person name="Nguyen L."/>
            <person name="Nguyen N."/>
            <person name="Okwuonu G."/>
            <person name="Ongeri F."/>
            <person name="Pham C."/>
            <person name="Simmons D."/>
            <person name="Wilczek-Boney K."/>
            <person name="Hale W."/>
            <person name="Jakkamsetti A."/>
            <person name="Pham P."/>
            <person name="Ruth R."/>
            <person name="San Lucas F."/>
            <person name="Warren J."/>
            <person name="Zhang J."/>
            <person name="Zhao Z."/>
            <person name="Zhou C."/>
            <person name="Zhu D."/>
            <person name="Lee S."/>
            <person name="Bess C."/>
            <person name="Blankenburg K."/>
            <person name="Forbes L."/>
            <person name="Fu Q."/>
            <person name="Gubbala S."/>
            <person name="Hirani K."/>
            <person name="Jayaseelan J.C."/>
            <person name="Lara F."/>
            <person name="Munidasa M."/>
            <person name="Palculict T."/>
            <person name="Patil S."/>
            <person name="Pu L.-L."/>
            <person name="Saada N."/>
            <person name="Tang L."/>
            <person name="Weissenberger G."/>
            <person name="Zhu Y."/>
            <person name="Hemphill L."/>
            <person name="Shang Y."/>
            <person name="Youmans B."/>
            <person name="Ayvaz T."/>
            <person name="Ross M."/>
            <person name="Santibanez J."/>
            <person name="Aqrawi P."/>
            <person name="Gross S."/>
            <person name="Joshi V."/>
            <person name="Fowler G."/>
            <person name="Nazareth L."/>
            <person name="Reid J."/>
            <person name="Worley K."/>
            <person name="Petrosino J."/>
            <person name="Highlander S."/>
            <person name="Gibbs R."/>
        </authorList>
    </citation>
    <scope>NUCLEOTIDE SEQUENCE [LARGE SCALE GENOMIC DNA]</scope>
    <source>
        <strain evidence="1 2">ATCC 25976</strain>
    </source>
</reference>
<dbReference type="EMBL" id="AEVG01000024">
    <property type="protein sequence ID" value="EFX92627.1"/>
    <property type="molecule type" value="Genomic_DNA"/>
</dbReference>
<sequence length="66" mass="7738">MTNFNNAQELKQFIINEVLQDYADRAGKTLAEARKLFESVDWVKKEVMDKVYEISLQIARNQGFKL</sequence>
<name>E8KEQ2_9PAST</name>
<keyword evidence="2" id="KW-1185">Reference proteome</keyword>
<dbReference type="RefSeq" id="WP_005621543.1">
    <property type="nucleotide sequence ID" value="NZ_GL831080.1"/>
</dbReference>